<dbReference type="GeneID" id="90767368"/>
<feature type="domain" description="HIT" evidence="4">
    <location>
        <begin position="9"/>
        <end position="116"/>
    </location>
</feature>
<keyword evidence="6" id="KW-1185">Reference proteome</keyword>
<accession>A0A4P6V022</accession>
<dbReference type="Proteomes" id="UP000293719">
    <property type="component" value="Chromosome"/>
</dbReference>
<protein>
    <submittedName>
        <fullName evidence="5">HIT family protein</fullName>
    </submittedName>
</protein>
<feature type="short sequence motif" description="Histidine triad motif" evidence="2 3">
    <location>
        <begin position="101"/>
        <end position="105"/>
    </location>
</feature>
<dbReference type="Pfam" id="PF01230">
    <property type="entry name" value="HIT"/>
    <property type="match status" value="1"/>
</dbReference>
<dbReference type="InterPro" id="IPR036265">
    <property type="entry name" value="HIT-like_sf"/>
</dbReference>
<dbReference type="CDD" id="cd01277">
    <property type="entry name" value="HINT_subgroup"/>
    <property type="match status" value="1"/>
</dbReference>
<dbReference type="EMBL" id="CP036532">
    <property type="protein sequence ID" value="QBK30662.1"/>
    <property type="molecule type" value="Genomic_DNA"/>
</dbReference>
<evidence type="ECO:0000259" key="4">
    <source>
        <dbReference type="PROSITE" id="PS51084"/>
    </source>
</evidence>
<dbReference type="RefSeq" id="WP_131616346.1">
    <property type="nucleotide sequence ID" value="NZ_CP036532.1"/>
</dbReference>
<dbReference type="PANTHER" id="PTHR46648">
    <property type="entry name" value="HIT FAMILY PROTEIN 1"/>
    <property type="match status" value="1"/>
</dbReference>
<dbReference type="Gene3D" id="3.30.428.10">
    <property type="entry name" value="HIT-like"/>
    <property type="match status" value="1"/>
</dbReference>
<dbReference type="PRINTS" id="PR00332">
    <property type="entry name" value="HISTRIAD"/>
</dbReference>
<evidence type="ECO:0000256" key="3">
    <source>
        <dbReference type="PROSITE-ProRule" id="PRU00464"/>
    </source>
</evidence>
<dbReference type="PROSITE" id="PS51084">
    <property type="entry name" value="HIT_2"/>
    <property type="match status" value="1"/>
</dbReference>
<dbReference type="InterPro" id="IPR039384">
    <property type="entry name" value="HINT"/>
</dbReference>
<dbReference type="PANTHER" id="PTHR46648:SF1">
    <property type="entry name" value="ADENOSINE 5'-MONOPHOSPHORAMIDASE HNT1"/>
    <property type="match status" value="1"/>
</dbReference>
<evidence type="ECO:0000256" key="1">
    <source>
        <dbReference type="PIRSR" id="PIRSR601310-1"/>
    </source>
</evidence>
<dbReference type="KEGG" id="rpod:E0E05_08685"/>
<dbReference type="OrthoDB" id="9784774at2"/>
<gene>
    <name evidence="5" type="ORF">E0E05_08685</name>
</gene>
<name>A0A4P6V022_9HYPH</name>
<dbReference type="AlphaFoldDB" id="A0A4P6V022"/>
<evidence type="ECO:0000256" key="2">
    <source>
        <dbReference type="PIRSR" id="PIRSR601310-3"/>
    </source>
</evidence>
<dbReference type="InterPro" id="IPR011146">
    <property type="entry name" value="HIT-like"/>
</dbReference>
<proteinExistence type="predicted"/>
<dbReference type="GO" id="GO:0009117">
    <property type="term" value="P:nucleotide metabolic process"/>
    <property type="evidence" value="ECO:0007669"/>
    <property type="project" value="TreeGrafter"/>
</dbReference>
<organism evidence="5 6">
    <name type="scientific">Roseitalea porphyridii</name>
    <dbReference type="NCBI Taxonomy" id="1852022"/>
    <lineage>
        <taxon>Bacteria</taxon>
        <taxon>Pseudomonadati</taxon>
        <taxon>Pseudomonadota</taxon>
        <taxon>Alphaproteobacteria</taxon>
        <taxon>Hyphomicrobiales</taxon>
        <taxon>Ahrensiaceae</taxon>
        <taxon>Roseitalea</taxon>
    </lineage>
</organism>
<reference evidence="5 6" key="1">
    <citation type="journal article" date="2017" name="Int. J. Syst. Evol. Microbiol.">
        <title>Roseitalea porphyridii gen. nov., sp. nov., isolated from a red alga, and reclassification of Hoeflea suaedae Chung et al. 2013 as Pseudohoeflea suaedae gen. nov., comb. nov.</title>
        <authorList>
            <person name="Hyeon J.W."/>
            <person name="Jeong S.E."/>
            <person name="Baek K."/>
            <person name="Jeon C.O."/>
        </authorList>
    </citation>
    <scope>NUCLEOTIDE SEQUENCE [LARGE SCALE GENOMIC DNA]</scope>
    <source>
        <strain evidence="5 6">MA7-20</strain>
    </source>
</reference>
<evidence type="ECO:0000313" key="5">
    <source>
        <dbReference type="EMBL" id="QBK30662.1"/>
    </source>
</evidence>
<feature type="active site" description="Tele-AMP-histidine intermediate" evidence="1">
    <location>
        <position position="103"/>
    </location>
</feature>
<evidence type="ECO:0000313" key="6">
    <source>
        <dbReference type="Proteomes" id="UP000293719"/>
    </source>
</evidence>
<dbReference type="SUPFAM" id="SSF54197">
    <property type="entry name" value="HIT-like"/>
    <property type="match status" value="1"/>
</dbReference>
<dbReference type="GO" id="GO:0003824">
    <property type="term" value="F:catalytic activity"/>
    <property type="evidence" value="ECO:0007669"/>
    <property type="project" value="InterPro"/>
</dbReference>
<sequence>MADYDPDNIFAKILRGDLPSHKVYEDDDTLVIMDAMPQAPGHALVLPKAPARNLLDAEPMTVGALIAVVQRIARASKTAFAADGITVMQFNEAAGGQSVFHLHFHVIPRHDGQALRPHSGQMEDNDVLAANARKLKQALADL</sequence>
<dbReference type="InterPro" id="IPR001310">
    <property type="entry name" value="Histidine_triad_HIT"/>
</dbReference>